<dbReference type="FunFam" id="3.30.200.20:FF:000054">
    <property type="entry name" value="Cyclin-dependent kinase 11B"/>
    <property type="match status" value="1"/>
</dbReference>
<keyword evidence="7" id="KW-0418">Kinase</keyword>
<feature type="compositionally biased region" description="Low complexity" evidence="11">
    <location>
        <begin position="50"/>
        <end position="65"/>
    </location>
</feature>
<feature type="compositionally biased region" description="Low complexity" evidence="11">
    <location>
        <begin position="384"/>
        <end position="394"/>
    </location>
</feature>
<feature type="compositionally biased region" description="Basic and acidic residues" evidence="11">
    <location>
        <begin position="370"/>
        <end position="382"/>
    </location>
</feature>
<dbReference type="EC" id="2.7.11.22" evidence="3"/>
<evidence type="ECO:0000256" key="3">
    <source>
        <dbReference type="ARBA" id="ARBA00012425"/>
    </source>
</evidence>
<feature type="compositionally biased region" description="Low complexity" evidence="11">
    <location>
        <begin position="98"/>
        <end position="111"/>
    </location>
</feature>
<evidence type="ECO:0000256" key="8">
    <source>
        <dbReference type="ARBA" id="ARBA00022840"/>
    </source>
</evidence>
<dbReference type="InterPro" id="IPR011009">
    <property type="entry name" value="Kinase-like_dom_sf"/>
</dbReference>
<proteinExistence type="inferred from homology"/>
<evidence type="ECO:0000259" key="12">
    <source>
        <dbReference type="PROSITE" id="PS50011"/>
    </source>
</evidence>
<dbReference type="InterPro" id="IPR050108">
    <property type="entry name" value="CDK"/>
</dbReference>
<comment type="catalytic activity">
    <reaction evidence="9">
        <text>L-threonyl-[protein] + ATP = O-phospho-L-threonyl-[protein] + ADP + H(+)</text>
        <dbReference type="Rhea" id="RHEA:46608"/>
        <dbReference type="Rhea" id="RHEA-COMP:11060"/>
        <dbReference type="Rhea" id="RHEA-COMP:11605"/>
        <dbReference type="ChEBI" id="CHEBI:15378"/>
        <dbReference type="ChEBI" id="CHEBI:30013"/>
        <dbReference type="ChEBI" id="CHEBI:30616"/>
        <dbReference type="ChEBI" id="CHEBI:61977"/>
        <dbReference type="ChEBI" id="CHEBI:456216"/>
        <dbReference type="EC" id="2.7.11.22"/>
    </reaction>
</comment>
<feature type="region of interest" description="Disordered" evidence="11">
    <location>
        <begin position="14"/>
        <end position="300"/>
    </location>
</feature>
<evidence type="ECO:0000256" key="7">
    <source>
        <dbReference type="ARBA" id="ARBA00022777"/>
    </source>
</evidence>
<evidence type="ECO:0000313" key="14">
    <source>
        <dbReference type="Proteomes" id="UP000829354"/>
    </source>
</evidence>
<dbReference type="SUPFAM" id="SSF56112">
    <property type="entry name" value="Protein kinase-like (PK-like)"/>
    <property type="match status" value="1"/>
</dbReference>
<keyword evidence="8" id="KW-0067">ATP-binding</keyword>
<feature type="compositionally biased region" description="Low complexity" evidence="11">
    <location>
        <begin position="267"/>
        <end position="294"/>
    </location>
</feature>
<accession>A0AAE9FCL7</accession>
<evidence type="ECO:0000256" key="4">
    <source>
        <dbReference type="ARBA" id="ARBA00022527"/>
    </source>
</evidence>
<dbReference type="EMBL" id="CP092625">
    <property type="protein sequence ID" value="UMM40598.1"/>
    <property type="molecule type" value="Genomic_DNA"/>
</dbReference>
<gene>
    <name evidence="13" type="ORF">L5515_017163</name>
</gene>
<comment type="catalytic activity">
    <reaction evidence="10">
        <text>L-seryl-[protein] + ATP = O-phospho-L-seryl-[protein] + ADP + H(+)</text>
        <dbReference type="Rhea" id="RHEA:17989"/>
        <dbReference type="Rhea" id="RHEA-COMP:9863"/>
        <dbReference type="Rhea" id="RHEA-COMP:11604"/>
        <dbReference type="ChEBI" id="CHEBI:15378"/>
        <dbReference type="ChEBI" id="CHEBI:29999"/>
        <dbReference type="ChEBI" id="CHEBI:30616"/>
        <dbReference type="ChEBI" id="CHEBI:83421"/>
        <dbReference type="ChEBI" id="CHEBI:456216"/>
        <dbReference type="EC" id="2.7.11.22"/>
    </reaction>
</comment>
<feature type="compositionally biased region" description="Polar residues" evidence="11">
    <location>
        <begin position="15"/>
        <end position="49"/>
    </location>
</feature>
<dbReference type="GO" id="GO:0004693">
    <property type="term" value="F:cyclin-dependent protein serine/threonine kinase activity"/>
    <property type="evidence" value="ECO:0007669"/>
    <property type="project" value="UniProtKB-EC"/>
</dbReference>
<dbReference type="InterPro" id="IPR000719">
    <property type="entry name" value="Prot_kinase_dom"/>
</dbReference>
<evidence type="ECO:0000256" key="2">
    <source>
        <dbReference type="ARBA" id="ARBA00006485"/>
    </source>
</evidence>
<dbReference type="FunFam" id="1.10.510.10:FF:000533">
    <property type="entry name" value="cyclin-dependent kinase 10"/>
    <property type="match status" value="1"/>
</dbReference>
<dbReference type="PROSITE" id="PS50011">
    <property type="entry name" value="PROTEIN_KINASE_DOM"/>
    <property type="match status" value="1"/>
</dbReference>
<organism evidence="13 14">
    <name type="scientific">Caenorhabditis briggsae</name>
    <dbReference type="NCBI Taxonomy" id="6238"/>
    <lineage>
        <taxon>Eukaryota</taxon>
        <taxon>Metazoa</taxon>
        <taxon>Ecdysozoa</taxon>
        <taxon>Nematoda</taxon>
        <taxon>Chromadorea</taxon>
        <taxon>Rhabditida</taxon>
        <taxon>Rhabditina</taxon>
        <taxon>Rhabditomorpha</taxon>
        <taxon>Rhabditoidea</taxon>
        <taxon>Rhabditidae</taxon>
        <taxon>Peloderinae</taxon>
        <taxon>Caenorhabditis</taxon>
    </lineage>
</organism>
<feature type="compositionally biased region" description="Basic residues" evidence="11">
    <location>
        <begin position="241"/>
        <end position="251"/>
    </location>
</feature>
<feature type="compositionally biased region" description="Basic residues" evidence="11">
    <location>
        <begin position="175"/>
        <end position="186"/>
    </location>
</feature>
<dbReference type="AlphaFoldDB" id="A0AAE9FCL7"/>
<evidence type="ECO:0000256" key="11">
    <source>
        <dbReference type="SAM" id="MobiDB-lite"/>
    </source>
</evidence>
<evidence type="ECO:0000256" key="6">
    <source>
        <dbReference type="ARBA" id="ARBA00022741"/>
    </source>
</evidence>
<feature type="compositionally biased region" description="Basic and acidic residues" evidence="11">
    <location>
        <begin position="112"/>
        <end position="151"/>
    </location>
</feature>
<keyword evidence="6" id="KW-0547">Nucleotide-binding</keyword>
<keyword evidence="5" id="KW-0808">Transferase</keyword>
<dbReference type="Gene3D" id="3.30.200.20">
    <property type="entry name" value="Phosphorylase Kinase, domain 1"/>
    <property type="match status" value="1"/>
</dbReference>
<name>A0AAE9FCL7_CAEBR</name>
<feature type="compositionally biased region" description="Basic and acidic residues" evidence="11">
    <location>
        <begin position="187"/>
        <end position="240"/>
    </location>
</feature>
<feature type="region of interest" description="Disordered" evidence="11">
    <location>
        <begin position="364"/>
        <end position="403"/>
    </location>
</feature>
<dbReference type="GO" id="GO:0005524">
    <property type="term" value="F:ATP binding"/>
    <property type="evidence" value="ECO:0007669"/>
    <property type="project" value="UniProtKB-KW"/>
</dbReference>
<dbReference type="GO" id="GO:0005634">
    <property type="term" value="C:nucleus"/>
    <property type="evidence" value="ECO:0007669"/>
    <property type="project" value="UniProtKB-SubCell"/>
</dbReference>
<sequence length="826" mass="94901">MQLFLKEELDALRAQKQSKAPTPINKQGSISSNNFFTPSNNQGPMGSNSTTTPTTPTITTTQVITMKSTHENRDRKRRYSSSDDESRESRFSVRPNNDKPSNSNSNSNKTQSSRDREIRRNTATRNDSRRFEKDQRGARREERCRESDSRTRSSVSRKSKNDGFGNESHRDQSFRRKSPYSKSTRRDHRDDRESHEKSSYRRETDNFGNVAKDHYHQDHRTKSPVEKRAKRSDQAEDRHCENRRRHDKSRTRSPMSKGSDGWDEVNTSDSTTTKRSRDTSSTSPDSQASRSSEASYRRSEFPEIDVTEQLRRYNLIMDTINHRNNKAVALEIGAVFSPKPLRDENESVAAFSFEDACGPALPNKASIWESDGKNLEESDKVGKSKSGSGQGSPLGTPPPGSPIRHNMLVEADVICISDDKSEDAEFKYDTTPPPEELDAMADEEKAKYTSAIEVRKRRQHEQEICELPVSFPGLYGCRHISEYHILNKISAGTFGEVFRGKHTRTDEIVALKRLNMEYEEEEFPITALREIDMLLKADDHENVVNVREVLLGRTVFDVYMAMEYIENDVKNWIDILKHNGKRFRIGHTKNLVCQLLQGISHLHDLWILHRNLKPANLLISSSGVLKIADFGLAREFVESKDIEKRTKMTLRVVTLWYRSPELLLHPITYSTPIDMWSVGCIMAEFITMHPLFQGCDEPNQVDLIFRMMGTPSEKNWPTINELRLWQPVTYPVYKQGEFRRKFLEAKLLDENGFDLLNGLLTMDPSQRLTASEALKHPWFNGYPESVPNEKLPLTQADGNHAPVVGQKLKQKSRLKKTFEERRPRSN</sequence>
<dbReference type="Gene3D" id="1.10.510.10">
    <property type="entry name" value="Transferase(Phosphotransferase) domain 1"/>
    <property type="match status" value="1"/>
</dbReference>
<comment type="subcellular location">
    <subcellularLocation>
        <location evidence="1">Nucleus</location>
    </subcellularLocation>
</comment>
<evidence type="ECO:0000313" key="13">
    <source>
        <dbReference type="EMBL" id="UMM40598.1"/>
    </source>
</evidence>
<evidence type="ECO:0000256" key="9">
    <source>
        <dbReference type="ARBA" id="ARBA00047811"/>
    </source>
</evidence>
<dbReference type="PANTHER" id="PTHR24056">
    <property type="entry name" value="CELL DIVISION PROTEIN KINASE"/>
    <property type="match status" value="1"/>
</dbReference>
<dbReference type="Pfam" id="PF00069">
    <property type="entry name" value="Pkinase"/>
    <property type="match status" value="1"/>
</dbReference>
<protein>
    <recommendedName>
        <fullName evidence="3">cyclin-dependent kinase</fullName>
        <ecNumber evidence="3">2.7.11.22</ecNumber>
    </recommendedName>
</protein>
<feature type="domain" description="Protein kinase" evidence="12">
    <location>
        <begin position="483"/>
        <end position="779"/>
    </location>
</feature>
<reference evidence="13 14" key="1">
    <citation type="submission" date="2022-04" db="EMBL/GenBank/DDBJ databases">
        <title>Chromosome-level reference genomes for two strains of Caenorhabditis briggsae: an improved platform for comparative genomics.</title>
        <authorList>
            <person name="Stevens L."/>
            <person name="Andersen E."/>
        </authorList>
    </citation>
    <scope>NUCLEOTIDE SEQUENCE [LARGE SCALE GENOMIC DNA]</scope>
    <source>
        <strain evidence="13">VX34</strain>
        <tissue evidence="13">Whole-organism</tissue>
    </source>
</reference>
<comment type="similarity">
    <text evidence="2">Belongs to the protein kinase superfamily. CMGC Ser/Thr protein kinase family. CDC2/CDKX subfamily.</text>
</comment>
<dbReference type="PANTHER" id="PTHR24056:SF166">
    <property type="entry name" value="CYCLIN-DEPENDENT KINASE 11.2"/>
    <property type="match status" value="1"/>
</dbReference>
<dbReference type="Proteomes" id="UP000829354">
    <property type="component" value="Chromosome X"/>
</dbReference>
<keyword evidence="4" id="KW-0723">Serine/threonine-protein kinase</keyword>
<feature type="compositionally biased region" description="Basic and acidic residues" evidence="11">
    <location>
        <begin position="816"/>
        <end position="826"/>
    </location>
</feature>
<evidence type="ECO:0000256" key="5">
    <source>
        <dbReference type="ARBA" id="ARBA00022679"/>
    </source>
</evidence>
<evidence type="ECO:0000256" key="1">
    <source>
        <dbReference type="ARBA" id="ARBA00004123"/>
    </source>
</evidence>
<dbReference type="GO" id="GO:0040019">
    <property type="term" value="P:positive regulation of embryonic development"/>
    <property type="evidence" value="ECO:0007669"/>
    <property type="project" value="UniProtKB-ARBA"/>
</dbReference>
<evidence type="ECO:0000256" key="10">
    <source>
        <dbReference type="ARBA" id="ARBA00048367"/>
    </source>
</evidence>
<feature type="region of interest" description="Disordered" evidence="11">
    <location>
        <begin position="789"/>
        <end position="826"/>
    </location>
</feature>
<dbReference type="GO" id="GO:0005737">
    <property type="term" value="C:cytoplasm"/>
    <property type="evidence" value="ECO:0007669"/>
    <property type="project" value="UniProtKB-ARBA"/>
</dbReference>
<keyword evidence="14" id="KW-1185">Reference proteome</keyword>